<evidence type="ECO:0000313" key="2">
    <source>
        <dbReference type="Proteomes" id="UP001054821"/>
    </source>
</evidence>
<dbReference type="EMBL" id="JAJFAZ020000004">
    <property type="protein sequence ID" value="KAI5332604.1"/>
    <property type="molecule type" value="Genomic_DNA"/>
</dbReference>
<accession>A0AAD4Z4V4</accession>
<gene>
    <name evidence="1" type="ORF">L3X38_022733</name>
</gene>
<organism evidence="1 2">
    <name type="scientific">Prunus dulcis</name>
    <name type="common">Almond</name>
    <name type="synonym">Amygdalus dulcis</name>
    <dbReference type="NCBI Taxonomy" id="3755"/>
    <lineage>
        <taxon>Eukaryota</taxon>
        <taxon>Viridiplantae</taxon>
        <taxon>Streptophyta</taxon>
        <taxon>Embryophyta</taxon>
        <taxon>Tracheophyta</taxon>
        <taxon>Spermatophyta</taxon>
        <taxon>Magnoliopsida</taxon>
        <taxon>eudicotyledons</taxon>
        <taxon>Gunneridae</taxon>
        <taxon>Pentapetalae</taxon>
        <taxon>rosids</taxon>
        <taxon>fabids</taxon>
        <taxon>Rosales</taxon>
        <taxon>Rosaceae</taxon>
        <taxon>Amygdaloideae</taxon>
        <taxon>Amygdaleae</taxon>
        <taxon>Prunus</taxon>
    </lineage>
</organism>
<protein>
    <submittedName>
        <fullName evidence="1">Uncharacterized protein</fullName>
    </submittedName>
</protein>
<reference evidence="1 2" key="1">
    <citation type="journal article" date="2022" name="G3 (Bethesda)">
        <title>Whole-genome sequence and methylome profiling of the almond [Prunus dulcis (Mill.) D.A. Webb] cultivar 'Nonpareil'.</title>
        <authorList>
            <person name="D'Amico-Willman K.M."/>
            <person name="Ouma W.Z."/>
            <person name="Meulia T."/>
            <person name="Sideli G.M."/>
            <person name="Gradziel T.M."/>
            <person name="Fresnedo-Ramirez J."/>
        </authorList>
    </citation>
    <scope>NUCLEOTIDE SEQUENCE [LARGE SCALE GENOMIC DNA]</scope>
    <source>
        <strain evidence="1">Clone GOH B32 T37-40</strain>
    </source>
</reference>
<name>A0AAD4Z4V4_PRUDU</name>
<keyword evidence="2" id="KW-1185">Reference proteome</keyword>
<dbReference type="AlphaFoldDB" id="A0AAD4Z4V4"/>
<dbReference type="Proteomes" id="UP001054821">
    <property type="component" value="Chromosome 4"/>
</dbReference>
<comment type="caution">
    <text evidence="1">The sequence shown here is derived from an EMBL/GenBank/DDBJ whole genome shotgun (WGS) entry which is preliminary data.</text>
</comment>
<evidence type="ECO:0000313" key="1">
    <source>
        <dbReference type="EMBL" id="KAI5332604.1"/>
    </source>
</evidence>
<sequence length="121" mass="13529">MLLGCHLQTSLKKTSSEKGALDTVYKLWGVMLKSISGEENNSFYNDDRALNLVGYHGRLWKQGSGLELMDQMIENRLNDKFMESNLSHMLRPRLVAQLGLPCTGNNNIANIGQGLASRGRF</sequence>
<proteinExistence type="predicted"/>